<keyword evidence="5 8" id="KW-0560">Oxidoreductase</keyword>
<evidence type="ECO:0000259" key="12">
    <source>
        <dbReference type="Pfam" id="PF01488"/>
    </source>
</evidence>
<dbReference type="PROSITE" id="PS00747">
    <property type="entry name" value="GLUTR"/>
    <property type="match status" value="1"/>
</dbReference>
<comment type="similarity">
    <text evidence="2 8">Belongs to the glutamyl-tRNA reductase family.</text>
</comment>
<keyword evidence="4 8" id="KW-0521">NADP</keyword>
<dbReference type="Pfam" id="PF01488">
    <property type="entry name" value="Shikimate_DH"/>
    <property type="match status" value="1"/>
</dbReference>
<dbReference type="Gene3D" id="3.30.460.30">
    <property type="entry name" value="Glutamyl-tRNA reductase, N-terminal domain"/>
    <property type="match status" value="1"/>
</dbReference>
<sequence>MVTPRSNTCQALTVQAAAMTVLGMAGWGLVFMTFPSVAPTTLFAGNGVQQAQTLSRATTMRMPTVAPPTRVALGATRFEAPVHEQQTATVAPVGLMQRSSAAATYAASEVLLMLSPMVLALTGLWYAWKRSTAPRMAFAGNAGQLSQGKSWTIDMSPTVMHAKVAAPAGADLSTAGVAIPETVVRCPTLDNFHPELVTPEGKDYRAISKLHVMVVGVSVHSTPVEIREKLAVAKEDWPVAIEQLVQYSHIQEAGVLSTCNRMEIYVVASDPKEGVRDVVGWMAQKSGLSHEELSPYLFLRQDGDAVDHVLQVSAGLDSLIMGEGQILSQVKSVHQVGSEAKGFGQYLSALFMQAITAGKRVRSETSIATGAVSVSSAAAELAQMKLPGNTWENVRVSIIGAGKMSKLLVKHLVSKGCTKMTIVNRSMPRAQELQEEFPMADMTIKLSPDLMSVVADSDVIFVASSSTEILIHKEDVASMPAPPANVGGMRRFFDISVPRNTSTELNELENAHVFNVDDLKEVVEANKEARKEAAEAALVLLKDEKASFEGWMTALQAVPTIKRLRGKAEAIRVMELEKAKNKLSDDLTPKQLKTLEDLSRGIMNKMLHAPMQALRGDEDLEAHLGNITVLSRVFNLTEEDEKMQKRKK</sequence>
<dbReference type="AlphaFoldDB" id="A0A7S4FPX8"/>
<dbReference type="Pfam" id="PF05201">
    <property type="entry name" value="GlutR_N"/>
    <property type="match status" value="1"/>
</dbReference>
<dbReference type="InterPro" id="IPR018214">
    <property type="entry name" value="GluRdtase_CS"/>
</dbReference>
<evidence type="ECO:0000256" key="10">
    <source>
        <dbReference type="SAM" id="Phobius"/>
    </source>
</evidence>
<evidence type="ECO:0000256" key="5">
    <source>
        <dbReference type="ARBA" id="ARBA00023002"/>
    </source>
</evidence>
<keyword evidence="10" id="KW-0472">Membrane</keyword>
<organism evidence="14">
    <name type="scientific">Eutreptiella gymnastica</name>
    <dbReference type="NCBI Taxonomy" id="73025"/>
    <lineage>
        <taxon>Eukaryota</taxon>
        <taxon>Discoba</taxon>
        <taxon>Euglenozoa</taxon>
        <taxon>Euglenida</taxon>
        <taxon>Spirocuta</taxon>
        <taxon>Euglenophyceae</taxon>
        <taxon>Eutreptiales</taxon>
        <taxon>Eutreptiaceae</taxon>
        <taxon>Eutreptiella</taxon>
    </lineage>
</organism>
<evidence type="ECO:0000256" key="8">
    <source>
        <dbReference type="RuleBase" id="RU000584"/>
    </source>
</evidence>
<gene>
    <name evidence="14" type="ORF">EGYM00163_LOCUS17806</name>
</gene>
<keyword evidence="9" id="KW-0175">Coiled coil</keyword>
<dbReference type="InterPro" id="IPR036453">
    <property type="entry name" value="GluRdtase_dimer_dom_sf"/>
</dbReference>
<evidence type="ECO:0000256" key="6">
    <source>
        <dbReference type="ARBA" id="ARBA00023244"/>
    </source>
</evidence>
<dbReference type="UniPathway" id="UPA00251">
    <property type="reaction ID" value="UER00316"/>
</dbReference>
<dbReference type="GO" id="GO:0050661">
    <property type="term" value="F:NADP binding"/>
    <property type="evidence" value="ECO:0007669"/>
    <property type="project" value="InterPro"/>
</dbReference>
<dbReference type="EMBL" id="HBJA01050223">
    <property type="protein sequence ID" value="CAE0806678.1"/>
    <property type="molecule type" value="Transcribed_RNA"/>
</dbReference>
<dbReference type="PANTHER" id="PTHR43120">
    <property type="entry name" value="GLUTAMYL-TRNA REDUCTASE 1, CHLOROPLASTIC"/>
    <property type="match status" value="1"/>
</dbReference>
<accession>A0A7S4FPX8</accession>
<keyword evidence="6 8" id="KW-0627">Porphyrin biosynthesis</keyword>
<protein>
    <recommendedName>
        <fullName evidence="3 8">Glutamyl-tRNA reductase</fullName>
        <ecNumber evidence="3 8">1.2.1.70</ecNumber>
    </recommendedName>
</protein>
<keyword evidence="10" id="KW-1133">Transmembrane helix</keyword>
<feature type="domain" description="Tetrapyrrole biosynthesis glutamyl-tRNA reductase dimerisation" evidence="11">
    <location>
        <begin position="540"/>
        <end position="636"/>
    </location>
</feature>
<evidence type="ECO:0000256" key="4">
    <source>
        <dbReference type="ARBA" id="ARBA00022857"/>
    </source>
</evidence>
<dbReference type="FunFam" id="3.30.460.30:FF:000001">
    <property type="entry name" value="Glutamyl-tRNA reductase"/>
    <property type="match status" value="1"/>
</dbReference>
<evidence type="ECO:0000256" key="9">
    <source>
        <dbReference type="SAM" id="Coils"/>
    </source>
</evidence>
<comment type="pathway">
    <text evidence="1 8">Porphyrin-containing compound metabolism; protoporphyrin-IX biosynthesis; 5-aminolevulinate from L-glutamyl-tRNA(Glu): step 1/2.</text>
</comment>
<evidence type="ECO:0000313" key="14">
    <source>
        <dbReference type="EMBL" id="CAE0806678.1"/>
    </source>
</evidence>
<dbReference type="InterPro" id="IPR036291">
    <property type="entry name" value="NAD(P)-bd_dom_sf"/>
</dbReference>
<dbReference type="InterPro" id="IPR006151">
    <property type="entry name" value="Shikm_DH/Glu-tRNA_Rdtase"/>
</dbReference>
<keyword evidence="10" id="KW-0812">Transmembrane</keyword>
<feature type="transmembrane region" description="Helical" evidence="10">
    <location>
        <begin position="105"/>
        <end position="128"/>
    </location>
</feature>
<evidence type="ECO:0000256" key="7">
    <source>
        <dbReference type="ARBA" id="ARBA00047464"/>
    </source>
</evidence>
<dbReference type="SUPFAM" id="SSF51735">
    <property type="entry name" value="NAD(P)-binding Rossmann-fold domains"/>
    <property type="match status" value="1"/>
</dbReference>
<dbReference type="InterPro" id="IPR015895">
    <property type="entry name" value="4pyrrol_synth_GluRdtase_N"/>
</dbReference>
<feature type="transmembrane region" description="Helical" evidence="10">
    <location>
        <begin position="12"/>
        <end position="34"/>
    </location>
</feature>
<dbReference type="NCBIfam" id="TIGR01035">
    <property type="entry name" value="hemA"/>
    <property type="match status" value="1"/>
</dbReference>
<dbReference type="FunFam" id="3.40.50.720:FF:000031">
    <property type="entry name" value="Glutamyl-tRNA reductase"/>
    <property type="match status" value="1"/>
</dbReference>
<dbReference type="EC" id="1.2.1.70" evidence="3 8"/>
<dbReference type="CDD" id="cd05213">
    <property type="entry name" value="NAD_bind_Glutamyl_tRNA_reduct"/>
    <property type="match status" value="1"/>
</dbReference>
<dbReference type="InterPro" id="IPR036343">
    <property type="entry name" value="GluRdtase_N_sf"/>
</dbReference>
<dbReference type="Gene3D" id="3.40.50.720">
    <property type="entry name" value="NAD(P)-binding Rossmann-like Domain"/>
    <property type="match status" value="1"/>
</dbReference>
<dbReference type="InterPro" id="IPR015896">
    <property type="entry name" value="4pyrrol_synth_GluRdtase_dimer"/>
</dbReference>
<dbReference type="SUPFAM" id="SSF69742">
    <property type="entry name" value="Glutamyl tRNA-reductase catalytic, N-terminal domain"/>
    <property type="match status" value="1"/>
</dbReference>
<feature type="coiled-coil region" evidence="9">
    <location>
        <begin position="516"/>
        <end position="544"/>
    </location>
</feature>
<dbReference type="GO" id="GO:0006782">
    <property type="term" value="P:protoporphyrinogen IX biosynthetic process"/>
    <property type="evidence" value="ECO:0007669"/>
    <property type="project" value="UniProtKB-UniPathway"/>
</dbReference>
<feature type="domain" description="Glutamyl-tRNA reductase N-terminal" evidence="13">
    <location>
        <begin position="215"/>
        <end position="365"/>
    </location>
</feature>
<evidence type="ECO:0000256" key="2">
    <source>
        <dbReference type="ARBA" id="ARBA00005916"/>
    </source>
</evidence>
<dbReference type="GO" id="GO:0008883">
    <property type="term" value="F:glutamyl-tRNA reductase activity"/>
    <property type="evidence" value="ECO:0007669"/>
    <property type="project" value="UniProtKB-EC"/>
</dbReference>
<dbReference type="SUPFAM" id="SSF69075">
    <property type="entry name" value="Glutamyl tRNA-reductase dimerization domain"/>
    <property type="match status" value="1"/>
</dbReference>
<name>A0A7S4FPX8_9EUGL</name>
<evidence type="ECO:0000259" key="13">
    <source>
        <dbReference type="Pfam" id="PF05201"/>
    </source>
</evidence>
<evidence type="ECO:0000256" key="1">
    <source>
        <dbReference type="ARBA" id="ARBA00005059"/>
    </source>
</evidence>
<evidence type="ECO:0000256" key="3">
    <source>
        <dbReference type="ARBA" id="ARBA00012970"/>
    </source>
</evidence>
<comment type="catalytic activity">
    <reaction evidence="7 8">
        <text>(S)-4-amino-5-oxopentanoate + tRNA(Glu) + NADP(+) = L-glutamyl-tRNA(Glu) + NADPH + H(+)</text>
        <dbReference type="Rhea" id="RHEA:12344"/>
        <dbReference type="Rhea" id="RHEA-COMP:9663"/>
        <dbReference type="Rhea" id="RHEA-COMP:9680"/>
        <dbReference type="ChEBI" id="CHEBI:15378"/>
        <dbReference type="ChEBI" id="CHEBI:57501"/>
        <dbReference type="ChEBI" id="CHEBI:57783"/>
        <dbReference type="ChEBI" id="CHEBI:58349"/>
        <dbReference type="ChEBI" id="CHEBI:78442"/>
        <dbReference type="ChEBI" id="CHEBI:78520"/>
        <dbReference type="EC" id="1.2.1.70"/>
    </reaction>
</comment>
<dbReference type="Pfam" id="PF00745">
    <property type="entry name" value="GlutR_dimer"/>
    <property type="match status" value="1"/>
</dbReference>
<reference evidence="14" key="1">
    <citation type="submission" date="2021-01" db="EMBL/GenBank/DDBJ databases">
        <authorList>
            <person name="Corre E."/>
            <person name="Pelletier E."/>
            <person name="Niang G."/>
            <person name="Scheremetjew M."/>
            <person name="Finn R."/>
            <person name="Kale V."/>
            <person name="Holt S."/>
            <person name="Cochrane G."/>
            <person name="Meng A."/>
            <person name="Brown T."/>
            <person name="Cohen L."/>
        </authorList>
    </citation>
    <scope>NUCLEOTIDE SEQUENCE</scope>
    <source>
        <strain evidence="14">CCMP1594</strain>
    </source>
</reference>
<dbReference type="HAMAP" id="MF_00087">
    <property type="entry name" value="Glu_tRNA_reductase"/>
    <property type="match status" value="1"/>
</dbReference>
<evidence type="ECO:0000259" key="11">
    <source>
        <dbReference type="Pfam" id="PF00745"/>
    </source>
</evidence>
<dbReference type="InterPro" id="IPR000343">
    <property type="entry name" value="4pyrrol_synth_GluRdtase"/>
</dbReference>
<proteinExistence type="inferred from homology"/>
<feature type="domain" description="Quinate/shikimate 5-dehydrogenase/glutamyl-tRNA reductase" evidence="12">
    <location>
        <begin position="380"/>
        <end position="522"/>
    </location>
</feature>
<dbReference type="PANTHER" id="PTHR43120:SF1">
    <property type="entry name" value="GLUTAMYL-TRNA REDUCTASE 1, CHLOROPLASTIC"/>
    <property type="match status" value="1"/>
</dbReference>